<reference evidence="9" key="1">
    <citation type="submission" date="2022-10" db="EMBL/GenBank/DDBJ databases">
        <title>Description of Fervidibacillus gen. nov. in the family Fervidibacillaceae fam. nov. with two species, Fervidibacillus albus sp. nov., and Fervidibacillus halotolerans sp. nov., isolated from tidal flat sediments.</title>
        <authorList>
            <person name="Kwon K.K."/>
            <person name="Yang S.-H."/>
        </authorList>
    </citation>
    <scope>NUCLEOTIDE SEQUENCE</scope>
    <source>
        <strain evidence="9">JCM 19140</strain>
    </source>
</reference>
<protein>
    <submittedName>
        <fullName evidence="9">Hydroxyacid dehydrogenase</fullName>
    </submittedName>
</protein>
<evidence type="ECO:0000313" key="10">
    <source>
        <dbReference type="Proteomes" id="UP001209318"/>
    </source>
</evidence>
<comment type="caution">
    <text evidence="9">The sequence shown here is derived from an EMBL/GenBank/DDBJ whole genome shotgun (WGS) entry which is preliminary data.</text>
</comment>
<dbReference type="Proteomes" id="UP001209318">
    <property type="component" value="Unassembled WGS sequence"/>
</dbReference>
<evidence type="ECO:0000256" key="1">
    <source>
        <dbReference type="ARBA" id="ARBA00005715"/>
    </source>
</evidence>
<evidence type="ECO:0000256" key="2">
    <source>
        <dbReference type="ARBA" id="ARBA00022679"/>
    </source>
</evidence>
<dbReference type="AlphaFoldDB" id="A0AAE3LQ38"/>
<dbReference type="Gene3D" id="3.40.50.10840">
    <property type="entry name" value="Putative sugar-binding, N-terminal domain"/>
    <property type="match status" value="1"/>
</dbReference>
<evidence type="ECO:0000259" key="7">
    <source>
        <dbReference type="Pfam" id="PF07005"/>
    </source>
</evidence>
<dbReference type="GO" id="GO:0016301">
    <property type="term" value="F:kinase activity"/>
    <property type="evidence" value="ECO:0007669"/>
    <property type="project" value="UniProtKB-KW"/>
</dbReference>
<keyword evidence="2" id="KW-0808">Transferase</keyword>
<dbReference type="Pfam" id="PF17042">
    <property type="entry name" value="NBD_C"/>
    <property type="match status" value="1"/>
</dbReference>
<feature type="domain" description="Four-carbon acid sugar kinase nucleotide binding" evidence="8">
    <location>
        <begin position="294"/>
        <end position="455"/>
    </location>
</feature>
<comment type="similarity">
    <text evidence="1">Belongs to the four-carbon acid sugar kinase family.</text>
</comment>
<evidence type="ECO:0000256" key="6">
    <source>
        <dbReference type="ARBA" id="ARBA00023277"/>
    </source>
</evidence>
<keyword evidence="5" id="KW-0067">ATP-binding</keyword>
<proteinExistence type="inferred from homology"/>
<evidence type="ECO:0000256" key="3">
    <source>
        <dbReference type="ARBA" id="ARBA00022741"/>
    </source>
</evidence>
<evidence type="ECO:0000259" key="8">
    <source>
        <dbReference type="Pfam" id="PF17042"/>
    </source>
</evidence>
<dbReference type="InterPro" id="IPR010737">
    <property type="entry name" value="4-carb_acid_sugar_kinase_N"/>
</dbReference>
<keyword evidence="10" id="KW-1185">Reference proteome</keyword>
<name>A0AAE3LQ38_9BACI</name>
<gene>
    <name evidence="9" type="ORF">OEV98_05550</name>
</gene>
<dbReference type="InterPro" id="IPR042213">
    <property type="entry name" value="NBD_C_sf"/>
</dbReference>
<keyword evidence="6" id="KW-0119">Carbohydrate metabolism</keyword>
<dbReference type="InterPro" id="IPR037051">
    <property type="entry name" value="4-carb_acid_sugar_kinase_N_sf"/>
</dbReference>
<dbReference type="SUPFAM" id="SSF142764">
    <property type="entry name" value="YgbK-like"/>
    <property type="match status" value="1"/>
</dbReference>
<dbReference type="Pfam" id="PF07005">
    <property type="entry name" value="SBD_N"/>
    <property type="match status" value="1"/>
</dbReference>
<evidence type="ECO:0000256" key="4">
    <source>
        <dbReference type="ARBA" id="ARBA00022777"/>
    </source>
</evidence>
<sequence>MHSSVLLEYPAYNIAELNDLYAQAMKSFHHKIVVLDDDPTGIQKVHGVHVYTNWEEESILDGFQSEQQMFFILTNSRAFSKEKTKQVHQEITERVIKAAKQTDTPFIIISRGDSTLRGHFPLETATIHDTLNHTADGELIIPFFKEGGRYTLNNIHFVESNGELIPAGETEFAKDRTFGYTSSHLGEYVEEKSNGAFLKENVTYITLEDLRSLHIEKITEQLINVTDFNKVVVNAISDDDLKVLSIALVAALNNGKQFLFRTAASFTKVIGRVPDKELLSKEEMIEAGSNAGGLIIVGSHVNKTTQQLNELLKLDFVEPIEFNSDLVLHAELFEKEIQACIQKLDENIQNGQTSVIYTKRKRLDLGAGMAEKELELSVKISDGLTRTIQSLSSKPKYIIAKGGITSSEIGTTALGVKKALVLGQALPGIPVWKTDENSKYPNMPYVIFPGNVGNVTDLYTIVKNLE</sequence>
<keyword evidence="3" id="KW-0547">Nucleotide-binding</keyword>
<dbReference type="GO" id="GO:0005524">
    <property type="term" value="F:ATP binding"/>
    <property type="evidence" value="ECO:0007669"/>
    <property type="project" value="UniProtKB-KW"/>
</dbReference>
<keyword evidence="4" id="KW-0418">Kinase</keyword>
<dbReference type="Gene3D" id="3.40.980.20">
    <property type="entry name" value="Four-carbon acid sugar kinase, nucleotide binding domain"/>
    <property type="match status" value="1"/>
</dbReference>
<organism evidence="9 10">
    <name type="scientific">Perspicuibacillus lycopersici</name>
    <dbReference type="NCBI Taxonomy" id="1325689"/>
    <lineage>
        <taxon>Bacteria</taxon>
        <taxon>Bacillati</taxon>
        <taxon>Bacillota</taxon>
        <taxon>Bacilli</taxon>
        <taxon>Bacillales</taxon>
        <taxon>Bacillaceae</taxon>
        <taxon>Perspicuibacillus</taxon>
    </lineage>
</organism>
<feature type="domain" description="Four-carbon acid sugar kinase N-terminal" evidence="7">
    <location>
        <begin position="32"/>
        <end position="268"/>
    </location>
</feature>
<evidence type="ECO:0000256" key="5">
    <source>
        <dbReference type="ARBA" id="ARBA00022840"/>
    </source>
</evidence>
<evidence type="ECO:0000313" key="9">
    <source>
        <dbReference type="EMBL" id="MCU9613014.1"/>
    </source>
</evidence>
<dbReference type="EMBL" id="JAOUSF010000002">
    <property type="protein sequence ID" value="MCU9613014.1"/>
    <property type="molecule type" value="Genomic_DNA"/>
</dbReference>
<dbReference type="RefSeq" id="WP_263072219.1">
    <property type="nucleotide sequence ID" value="NZ_JAOUSF010000002.1"/>
</dbReference>
<dbReference type="InterPro" id="IPR031475">
    <property type="entry name" value="NBD_C"/>
</dbReference>
<accession>A0AAE3LQ38</accession>